<dbReference type="Pfam" id="PF07963">
    <property type="entry name" value="N_methyl"/>
    <property type="match status" value="1"/>
</dbReference>
<dbReference type="InterPro" id="IPR045584">
    <property type="entry name" value="Pilin-like"/>
</dbReference>
<name>A0A0G0C272_9BACT</name>
<feature type="transmembrane region" description="Helical" evidence="1">
    <location>
        <begin position="12"/>
        <end position="34"/>
    </location>
</feature>
<evidence type="ECO:0008006" key="4">
    <source>
        <dbReference type="Google" id="ProtNLM"/>
    </source>
</evidence>
<evidence type="ECO:0000256" key="1">
    <source>
        <dbReference type="SAM" id="Phobius"/>
    </source>
</evidence>
<proteinExistence type="predicted"/>
<dbReference type="InterPro" id="IPR012902">
    <property type="entry name" value="N_methyl_site"/>
</dbReference>
<dbReference type="SUPFAM" id="SSF54523">
    <property type="entry name" value="Pili subunits"/>
    <property type="match status" value="1"/>
</dbReference>
<dbReference type="Proteomes" id="UP000034778">
    <property type="component" value="Unassembled WGS sequence"/>
</dbReference>
<protein>
    <recommendedName>
        <fullName evidence="4">Prepilin-type N-terminal cleavage/methylation domain-containing protein</fullName>
    </recommendedName>
</protein>
<organism evidence="2 3">
    <name type="scientific">Candidatus Woesebacteria bacterium GW2011_GWB1_33_22</name>
    <dbReference type="NCBI Taxonomy" id="1618566"/>
    <lineage>
        <taxon>Bacteria</taxon>
        <taxon>Candidatus Woeseibacteriota</taxon>
    </lineage>
</organism>
<evidence type="ECO:0000313" key="3">
    <source>
        <dbReference type="Proteomes" id="UP000034778"/>
    </source>
</evidence>
<keyword evidence="1" id="KW-0812">Transmembrane</keyword>
<keyword evidence="1" id="KW-0472">Membrane</keyword>
<evidence type="ECO:0000313" key="2">
    <source>
        <dbReference type="EMBL" id="KKP45245.1"/>
    </source>
</evidence>
<gene>
    <name evidence="2" type="ORF">UR35_C0002G0078</name>
</gene>
<dbReference type="EMBL" id="LBOW01000002">
    <property type="protein sequence ID" value="KKP45245.1"/>
    <property type="molecule type" value="Genomic_DNA"/>
</dbReference>
<accession>A0A0G0C272</accession>
<dbReference type="STRING" id="1618566.UR35_C0002G0078"/>
<dbReference type="Gene3D" id="3.30.700.10">
    <property type="entry name" value="Glycoprotein, Type 4 Pilin"/>
    <property type="match status" value="1"/>
</dbReference>
<reference evidence="2 3" key="1">
    <citation type="journal article" date="2015" name="Nature">
        <title>rRNA introns, odd ribosomes, and small enigmatic genomes across a large radiation of phyla.</title>
        <authorList>
            <person name="Brown C.T."/>
            <person name="Hug L.A."/>
            <person name="Thomas B.C."/>
            <person name="Sharon I."/>
            <person name="Castelle C.J."/>
            <person name="Singh A."/>
            <person name="Wilkins M.J."/>
            <person name="Williams K.H."/>
            <person name="Banfield J.F."/>
        </authorList>
    </citation>
    <scope>NUCLEOTIDE SEQUENCE [LARGE SCALE GENOMIC DNA]</scope>
</reference>
<keyword evidence="1" id="KW-1133">Transmembrane helix</keyword>
<dbReference type="AlphaFoldDB" id="A0A0G0C272"/>
<dbReference type="NCBIfam" id="TIGR02532">
    <property type="entry name" value="IV_pilin_GFxxxE"/>
    <property type="match status" value="1"/>
</dbReference>
<comment type="caution">
    <text evidence="2">The sequence shown here is derived from an EMBL/GenBank/DDBJ whole genome shotgun (WGS) entry which is preliminary data.</text>
</comment>
<sequence length="200" mass="21336">MININKFKKAFTLVELLIVIGLLGAIALIVIAAINPIEQSNRARDTRFKADGGQLISAIDRYFTARSEFPWVTSGTATSIDESYGFITSSNVDVGICGAACSADGLLLSTNELKSEFRNRDFIQNSTNLDQQIMIGKGAGSSSSVYACFIPLAKATREKAIADGKVYTLSAADGTRTVTAACDVATANWVTNACYVCIPE</sequence>